<dbReference type="SUPFAM" id="SSF48600">
    <property type="entry name" value="Chorismate mutase II"/>
    <property type="match status" value="1"/>
</dbReference>
<dbReference type="Pfam" id="PF01817">
    <property type="entry name" value="CM_2"/>
    <property type="match status" value="1"/>
</dbReference>
<keyword evidence="2" id="KW-0175">Coiled coil</keyword>
<dbReference type="SMART" id="SM00830">
    <property type="entry name" value="CM_2"/>
    <property type="match status" value="1"/>
</dbReference>
<accession>A0A328Q3U7</accession>
<dbReference type="PROSITE" id="PS51168">
    <property type="entry name" value="CHORISMATE_MUT_2"/>
    <property type="match status" value="1"/>
</dbReference>
<evidence type="ECO:0000259" key="3">
    <source>
        <dbReference type="PROSITE" id="PS51168"/>
    </source>
</evidence>
<gene>
    <name evidence="4" type="ORF">CA615_00525</name>
</gene>
<dbReference type="PANTHER" id="PTHR38041:SF1">
    <property type="entry name" value="CHORISMATE MUTASE"/>
    <property type="match status" value="1"/>
</dbReference>
<dbReference type="GO" id="GO:0009697">
    <property type="term" value="P:salicylic acid biosynthetic process"/>
    <property type="evidence" value="ECO:0007669"/>
    <property type="project" value="TreeGrafter"/>
</dbReference>
<proteinExistence type="predicted"/>
<dbReference type="NCBIfam" id="NF004925">
    <property type="entry name" value="PRK06285.1"/>
    <property type="match status" value="1"/>
</dbReference>
<dbReference type="GO" id="GO:0004106">
    <property type="term" value="F:chorismate mutase activity"/>
    <property type="evidence" value="ECO:0007669"/>
    <property type="project" value="InterPro"/>
</dbReference>
<organism evidence="4 5">
    <name type="scientific">Methanosphaera stadtmanae</name>
    <dbReference type="NCBI Taxonomy" id="2317"/>
    <lineage>
        <taxon>Archaea</taxon>
        <taxon>Methanobacteriati</taxon>
        <taxon>Methanobacteriota</taxon>
        <taxon>Methanomada group</taxon>
        <taxon>Methanobacteria</taxon>
        <taxon>Methanobacteriales</taxon>
        <taxon>Methanobacteriaceae</taxon>
        <taxon>Methanosphaera</taxon>
    </lineage>
</organism>
<comment type="caution">
    <text evidence="4">The sequence shown here is derived from an EMBL/GenBank/DDBJ whole genome shotgun (WGS) entry which is preliminary data.</text>
</comment>
<dbReference type="RefSeq" id="WP_011405723.1">
    <property type="nucleotide sequence ID" value="NZ_CATZNA010000006.1"/>
</dbReference>
<dbReference type="EMBL" id="NGJK01000005">
    <property type="protein sequence ID" value="RAP03804.1"/>
    <property type="molecule type" value="Genomic_DNA"/>
</dbReference>
<dbReference type="PANTHER" id="PTHR38041">
    <property type="entry name" value="CHORISMATE MUTASE"/>
    <property type="match status" value="1"/>
</dbReference>
<name>A0A328Q3U7_9EURY</name>
<evidence type="ECO:0000256" key="2">
    <source>
        <dbReference type="SAM" id="Coils"/>
    </source>
</evidence>
<dbReference type="AlphaFoldDB" id="A0A328Q3U7"/>
<dbReference type="GO" id="GO:0046417">
    <property type="term" value="P:chorismate metabolic process"/>
    <property type="evidence" value="ECO:0007669"/>
    <property type="project" value="InterPro"/>
</dbReference>
<feature type="coiled-coil region" evidence="2">
    <location>
        <begin position="3"/>
        <end position="30"/>
    </location>
</feature>
<dbReference type="OMA" id="KLICERT"/>
<sequence>MDVEEAKTLLNKSRDKIDVLNEQIIDLIIERTSLAHDIAISKKALNKDLLDTAREDIIHDKIDNLLASRDVDKEKIIEIFEILVEMSKQEQKKYLD</sequence>
<dbReference type="InterPro" id="IPR051331">
    <property type="entry name" value="Chorismate_mutase-related"/>
</dbReference>
<dbReference type="Gene3D" id="1.20.59.10">
    <property type="entry name" value="Chorismate mutase"/>
    <property type="match status" value="1"/>
</dbReference>
<evidence type="ECO:0000256" key="1">
    <source>
        <dbReference type="ARBA" id="ARBA00023235"/>
    </source>
</evidence>
<dbReference type="GeneID" id="3855385"/>
<protein>
    <recommendedName>
        <fullName evidence="3">Chorismate mutase domain-containing protein</fullName>
    </recommendedName>
</protein>
<dbReference type="InterPro" id="IPR036979">
    <property type="entry name" value="CM_dom_sf"/>
</dbReference>
<dbReference type="InterPro" id="IPR036263">
    <property type="entry name" value="Chorismate_II_sf"/>
</dbReference>
<dbReference type="InterPro" id="IPR002701">
    <property type="entry name" value="CM_II_prokaryot"/>
</dbReference>
<reference evidence="4 5" key="1">
    <citation type="submission" date="2017-05" db="EMBL/GenBank/DDBJ databases">
        <title>Host range expansion of the Methanosphaera genus to humans and monogastric animals involves recent and extensive reduction in genome content.</title>
        <authorList>
            <person name="Hoedt E.C."/>
            <person name="Volmer J.G."/>
            <person name="Parks D.H."/>
            <person name="Rosewarne C.P."/>
            <person name="Denman S.E."/>
            <person name="Mcsweeney C.S."/>
            <person name="O Cuiv P."/>
            <person name="Hugenholtz P."/>
            <person name="Tyson G.W."/>
            <person name="Morrison M."/>
        </authorList>
    </citation>
    <scope>NUCLEOTIDE SEQUENCE [LARGE SCALE GENOMIC DNA]</scope>
    <source>
        <strain evidence="4 5">PA5</strain>
    </source>
</reference>
<keyword evidence="1" id="KW-0413">Isomerase</keyword>
<evidence type="ECO:0000313" key="5">
    <source>
        <dbReference type="Proteomes" id="UP000248557"/>
    </source>
</evidence>
<feature type="domain" description="Chorismate mutase" evidence="3">
    <location>
        <begin position="4"/>
        <end position="95"/>
    </location>
</feature>
<dbReference type="Proteomes" id="UP000248557">
    <property type="component" value="Unassembled WGS sequence"/>
</dbReference>
<evidence type="ECO:0000313" key="4">
    <source>
        <dbReference type="EMBL" id="RAP03804.1"/>
    </source>
</evidence>